<dbReference type="Proteomes" id="UP000504634">
    <property type="component" value="Unplaced"/>
</dbReference>
<evidence type="ECO:0000256" key="1">
    <source>
        <dbReference type="ARBA" id="ARBA00004141"/>
    </source>
</evidence>
<comment type="subcellular location">
    <subcellularLocation>
        <location evidence="1">Membrane</location>
        <topology evidence="1">Multi-pass membrane protein</topology>
    </subcellularLocation>
</comment>
<evidence type="ECO:0000256" key="5">
    <source>
        <dbReference type="ARBA" id="ARBA00023136"/>
    </source>
</evidence>
<dbReference type="PANTHER" id="PTHR10283">
    <property type="entry name" value="SOLUTE CARRIER FAMILY 13 MEMBER"/>
    <property type="match status" value="1"/>
</dbReference>
<comment type="similarity">
    <text evidence="2">Belongs to the SLC13A/DASS transporter (TC 2.A.47) family. NADC subfamily.</text>
</comment>
<keyword evidence="4 6" id="KW-1133">Transmembrane helix</keyword>
<evidence type="ECO:0000313" key="7">
    <source>
        <dbReference type="Proteomes" id="UP000504634"/>
    </source>
</evidence>
<keyword evidence="5 6" id="KW-0472">Membrane</keyword>
<feature type="transmembrane region" description="Helical" evidence="6">
    <location>
        <begin position="460"/>
        <end position="486"/>
    </location>
</feature>
<dbReference type="InterPro" id="IPR001898">
    <property type="entry name" value="SLC13A/DASS"/>
</dbReference>
<feature type="transmembrane region" description="Helical" evidence="6">
    <location>
        <begin position="46"/>
        <end position="62"/>
    </location>
</feature>
<gene>
    <name evidence="8" type="primary">LOC115623628</name>
</gene>
<feature type="transmembrane region" description="Helical" evidence="6">
    <location>
        <begin position="534"/>
        <end position="562"/>
    </location>
</feature>
<dbReference type="GO" id="GO:0015137">
    <property type="term" value="F:citrate transmembrane transporter activity"/>
    <property type="evidence" value="ECO:0007669"/>
    <property type="project" value="TreeGrafter"/>
</dbReference>
<dbReference type="PANTHER" id="PTHR10283:SF82">
    <property type="entry name" value="SOLUTE CARRIER FAMILY 13 MEMBER 2"/>
    <property type="match status" value="1"/>
</dbReference>
<dbReference type="AlphaFoldDB" id="A0A6J2TD58"/>
<sequence>MEEPEKLSFGKSLGHCCIHHWEGKASILIPLALAPLLIYAYRIDSAAYKCLFLVVVMAVFWITECIPLYMTALLPIVFLPFFGILDSDTTCGLYFSDTLVMFLGGLFLALAIEYSNLHQRIALGTILIVGCSPRRLHLGLILVSAFISMWISNSAATAMMCPIVKAVLNEMETQEIFEVYMTQEEEPVEEGENPHPSKMAMAFYFGIAYASTIGGCGTLVGTGTNLTFKGLYDTRFPMSTEHVDFPIFMAYAIPLVVVANTILLYISLQVTHMGLFRPNSKIGQEVKRGTVNKAILHAVVKERYKELGAMTCHEIQLTILFSMMIFLLFTRQPGFIKGWGDFLNATQFWPSYNLDKISTYYAFRSVGSSSPLMLPLILCFALPTQYTFFRYCFGSAPFPGRAMDALLSWVFVDKHTPFGLAFLLGGGFALAEGSTVSGMAKMLADVMGFAENMPGLVIQGVATFLSIFCTAFGSNVAVCNVLIPILSEVSLKIKMHPLKLTLPSALAMSMAYHLPVSTPPNAIISGYAGIKTKYMAVAGILPTIWGFAMVLLNATTWGIVVFPATKSFPDWAKEAQH</sequence>
<protein>
    <submittedName>
        <fullName evidence="8">Protein I'm not dead yet 2-like isoform X1</fullName>
    </submittedName>
</protein>
<feature type="transmembrane region" description="Helical" evidence="6">
    <location>
        <begin position="248"/>
        <end position="268"/>
    </location>
</feature>
<dbReference type="GeneID" id="115623628"/>
<organism evidence="7 8">
    <name type="scientific">Drosophila lebanonensis</name>
    <name type="common">Fruit fly</name>
    <name type="synonym">Scaptodrosophila lebanonensis</name>
    <dbReference type="NCBI Taxonomy" id="7225"/>
    <lineage>
        <taxon>Eukaryota</taxon>
        <taxon>Metazoa</taxon>
        <taxon>Ecdysozoa</taxon>
        <taxon>Arthropoda</taxon>
        <taxon>Hexapoda</taxon>
        <taxon>Insecta</taxon>
        <taxon>Pterygota</taxon>
        <taxon>Neoptera</taxon>
        <taxon>Endopterygota</taxon>
        <taxon>Diptera</taxon>
        <taxon>Brachycera</taxon>
        <taxon>Muscomorpha</taxon>
        <taxon>Ephydroidea</taxon>
        <taxon>Drosophilidae</taxon>
        <taxon>Scaptodrosophila</taxon>
    </lineage>
</organism>
<name>A0A6J2TD58_DROLE</name>
<dbReference type="OrthoDB" id="6493944at2759"/>
<evidence type="ECO:0000313" key="8">
    <source>
        <dbReference type="RefSeq" id="XP_030373929.1"/>
    </source>
</evidence>
<keyword evidence="3 6" id="KW-0812">Transmembrane</keyword>
<accession>A0A6J2TD58</accession>
<dbReference type="GO" id="GO:0005886">
    <property type="term" value="C:plasma membrane"/>
    <property type="evidence" value="ECO:0007669"/>
    <property type="project" value="TreeGrafter"/>
</dbReference>
<evidence type="ECO:0000256" key="4">
    <source>
        <dbReference type="ARBA" id="ARBA00022989"/>
    </source>
</evidence>
<evidence type="ECO:0000256" key="6">
    <source>
        <dbReference type="SAM" id="Phobius"/>
    </source>
</evidence>
<dbReference type="GO" id="GO:0015141">
    <property type="term" value="F:succinate transmembrane transporter activity"/>
    <property type="evidence" value="ECO:0007669"/>
    <property type="project" value="TreeGrafter"/>
</dbReference>
<evidence type="ECO:0000256" key="2">
    <source>
        <dbReference type="ARBA" id="ARBA00006772"/>
    </source>
</evidence>
<feature type="transmembrane region" description="Helical" evidence="6">
    <location>
        <begin position="202"/>
        <end position="228"/>
    </location>
</feature>
<feature type="transmembrane region" description="Helical" evidence="6">
    <location>
        <begin position="307"/>
        <end position="329"/>
    </location>
</feature>
<feature type="transmembrane region" description="Helical" evidence="6">
    <location>
        <begin position="418"/>
        <end position="440"/>
    </location>
</feature>
<dbReference type="Pfam" id="PF00939">
    <property type="entry name" value="Na_sulph_symp"/>
    <property type="match status" value="1"/>
</dbReference>
<keyword evidence="7" id="KW-1185">Reference proteome</keyword>
<proteinExistence type="inferred from homology"/>
<dbReference type="RefSeq" id="XP_030373929.1">
    <property type="nucleotide sequence ID" value="XM_030518069.1"/>
</dbReference>
<feature type="transmembrane region" description="Helical" evidence="6">
    <location>
        <begin position="92"/>
        <end position="114"/>
    </location>
</feature>
<feature type="transmembrane region" description="Helical" evidence="6">
    <location>
        <begin position="20"/>
        <end position="39"/>
    </location>
</feature>
<reference evidence="8" key="1">
    <citation type="submission" date="2025-08" db="UniProtKB">
        <authorList>
            <consortium name="RefSeq"/>
        </authorList>
    </citation>
    <scope>IDENTIFICATION</scope>
    <source>
        <strain evidence="8">11010-0011.00</strain>
        <tissue evidence="8">Whole body</tissue>
    </source>
</reference>
<evidence type="ECO:0000256" key="3">
    <source>
        <dbReference type="ARBA" id="ARBA00022692"/>
    </source>
</evidence>